<dbReference type="InterPro" id="IPR010182">
    <property type="entry name" value="ArgE/DapE"/>
</dbReference>
<comment type="similarity">
    <text evidence="4">Belongs to the peptidase M20A family.</text>
</comment>
<dbReference type="InterPro" id="IPR050072">
    <property type="entry name" value="Peptidase_M20A"/>
</dbReference>
<evidence type="ECO:0000313" key="14">
    <source>
        <dbReference type="Proteomes" id="UP001461341"/>
    </source>
</evidence>
<accession>A0ABZ2YEQ0</accession>
<evidence type="ECO:0000256" key="5">
    <source>
        <dbReference type="ARBA" id="ARBA00011921"/>
    </source>
</evidence>
<dbReference type="InterPro" id="IPR011650">
    <property type="entry name" value="Peptidase_M20_dimer"/>
</dbReference>
<evidence type="ECO:0000256" key="8">
    <source>
        <dbReference type="ARBA" id="ARBA00022801"/>
    </source>
</evidence>
<evidence type="ECO:0000256" key="2">
    <source>
        <dbReference type="ARBA" id="ARBA00001947"/>
    </source>
</evidence>
<evidence type="ECO:0000256" key="11">
    <source>
        <dbReference type="ARBA" id="ARBA00051301"/>
    </source>
</evidence>
<protein>
    <recommendedName>
        <fullName evidence="6">Probable succinyl-diaminopimelate desuccinylase</fullName>
        <ecNumber evidence="5">3.5.1.18</ecNumber>
    </recommendedName>
</protein>
<gene>
    <name evidence="13" type="ORF">QBE54_03540</name>
</gene>
<dbReference type="EMBL" id="CP121689">
    <property type="protein sequence ID" value="WZL76813.1"/>
    <property type="molecule type" value="Genomic_DNA"/>
</dbReference>
<comment type="catalytic activity">
    <reaction evidence="11">
        <text>N-succinyl-(2S,6S)-2,6-diaminopimelate + H2O = (2S,6S)-2,6-diaminopimelate + succinate</text>
        <dbReference type="Rhea" id="RHEA:22608"/>
        <dbReference type="ChEBI" id="CHEBI:15377"/>
        <dbReference type="ChEBI" id="CHEBI:30031"/>
        <dbReference type="ChEBI" id="CHEBI:57609"/>
        <dbReference type="ChEBI" id="CHEBI:58087"/>
        <dbReference type="EC" id="3.5.1.18"/>
    </reaction>
</comment>
<dbReference type="PANTHER" id="PTHR43808">
    <property type="entry name" value="ACETYLORNITHINE DEACETYLASE"/>
    <property type="match status" value="1"/>
</dbReference>
<proteinExistence type="inferred from homology"/>
<evidence type="ECO:0000256" key="4">
    <source>
        <dbReference type="ARBA" id="ARBA00006247"/>
    </source>
</evidence>
<comment type="cofactor">
    <cofactor evidence="1">
        <name>Co(2+)</name>
        <dbReference type="ChEBI" id="CHEBI:48828"/>
    </cofactor>
</comment>
<dbReference type="Gene3D" id="3.40.630.10">
    <property type="entry name" value="Zn peptidases"/>
    <property type="match status" value="1"/>
</dbReference>
<evidence type="ECO:0000256" key="10">
    <source>
        <dbReference type="ARBA" id="ARBA00023285"/>
    </source>
</evidence>
<comment type="pathway">
    <text evidence="3">Amino-acid biosynthesis; L-lysine biosynthesis via DAP pathway; LL-2,6-diaminopimelate from (S)-tetrahydrodipicolinate (succinylase route): step 3/3.</text>
</comment>
<dbReference type="SUPFAM" id="SSF53187">
    <property type="entry name" value="Zn-dependent exopeptidases"/>
    <property type="match status" value="1"/>
</dbReference>
<dbReference type="CDD" id="cd08659">
    <property type="entry name" value="M20_ArgE_DapE-like"/>
    <property type="match status" value="1"/>
</dbReference>
<dbReference type="PANTHER" id="PTHR43808:SF32">
    <property type="entry name" value="ARGE_DAPE-RELATED DEACYLASE"/>
    <property type="match status" value="1"/>
</dbReference>
<dbReference type="RefSeq" id="WP_369018977.1">
    <property type="nucleotide sequence ID" value="NZ_CP121689.1"/>
</dbReference>
<dbReference type="Pfam" id="PF01546">
    <property type="entry name" value="Peptidase_M20"/>
    <property type="match status" value="1"/>
</dbReference>
<comment type="cofactor">
    <cofactor evidence="2">
        <name>Zn(2+)</name>
        <dbReference type="ChEBI" id="CHEBI:29105"/>
    </cofactor>
</comment>
<reference evidence="13 14" key="1">
    <citation type="submission" date="2023-03" db="EMBL/GenBank/DDBJ databases">
        <title>Novel Species.</title>
        <authorList>
            <person name="Ma S."/>
        </authorList>
    </citation>
    <scope>NUCLEOTIDE SEQUENCE [LARGE SCALE GENOMIC DNA]</scope>
    <source>
        <strain evidence="13 14">B11</strain>
    </source>
</reference>
<dbReference type="Proteomes" id="UP001461341">
    <property type="component" value="Chromosome"/>
</dbReference>
<dbReference type="InterPro" id="IPR036264">
    <property type="entry name" value="Bact_exopeptidase_dim_dom"/>
</dbReference>
<evidence type="ECO:0000256" key="9">
    <source>
        <dbReference type="ARBA" id="ARBA00022833"/>
    </source>
</evidence>
<sequence length="398" mass="43200">MDWKAVLDSEFDIFEPIELAQQLVRIPSVSGETGEEEISRFIANYFIDRKITVEWQEVEKNRANVIAEVKGTLGEGPTLLFNGHMDTVPVGSGWTYPPLGGQIVGDKLYGRGACDMKGALAAMMYAAYTVSLFASQLYGSLKLLFVVDEERDNLGMKRWLESYLSSNEVVDFAVVGEPTGLNISLGHRGVAAYRVTVEGKASHAGLAEEGVNAIYIAASVIKDIESKNELLKKHADPDLGCPSLMVGLIEGGVSPNVVPEQCSFEVDVRTLPNFSLESMEKLLQDIVVEVRNRSNSPFSYRISQTVPHLPPAKVSRDLPAVEVLARSISQIPGEIPIFAPFPASCEASFLFNAGIPTVIFGPGRIVEAHSANEFVSTSQIVTASMIYALLALQFLGGD</sequence>
<evidence type="ECO:0000259" key="12">
    <source>
        <dbReference type="Pfam" id="PF07687"/>
    </source>
</evidence>
<feature type="domain" description="Peptidase M20 dimerisation" evidence="12">
    <location>
        <begin position="186"/>
        <end position="287"/>
    </location>
</feature>
<dbReference type="Gene3D" id="3.30.70.360">
    <property type="match status" value="1"/>
</dbReference>
<name>A0ABZ2YEQ0_9BACT</name>
<keyword evidence="8" id="KW-0378">Hydrolase</keyword>
<evidence type="ECO:0000256" key="3">
    <source>
        <dbReference type="ARBA" id="ARBA00005130"/>
    </source>
</evidence>
<evidence type="ECO:0000256" key="6">
    <source>
        <dbReference type="ARBA" id="ARBA00016853"/>
    </source>
</evidence>
<evidence type="ECO:0000313" key="13">
    <source>
        <dbReference type="EMBL" id="WZL76813.1"/>
    </source>
</evidence>
<dbReference type="Pfam" id="PF07687">
    <property type="entry name" value="M20_dimer"/>
    <property type="match status" value="1"/>
</dbReference>
<keyword evidence="14" id="KW-1185">Reference proteome</keyword>
<keyword evidence="10" id="KW-0170">Cobalt</keyword>
<dbReference type="NCBIfam" id="TIGR01910">
    <property type="entry name" value="DapE-ArgE"/>
    <property type="match status" value="1"/>
</dbReference>
<dbReference type="InterPro" id="IPR002933">
    <property type="entry name" value="Peptidase_M20"/>
</dbReference>
<keyword evidence="9" id="KW-0862">Zinc</keyword>
<dbReference type="InterPro" id="IPR001261">
    <property type="entry name" value="ArgE/DapE_CS"/>
</dbReference>
<keyword evidence="7" id="KW-0479">Metal-binding</keyword>
<dbReference type="PROSITE" id="PS00758">
    <property type="entry name" value="ARGE_DAPE_CPG2_1"/>
    <property type="match status" value="1"/>
</dbReference>
<evidence type="ECO:0000256" key="7">
    <source>
        <dbReference type="ARBA" id="ARBA00022723"/>
    </source>
</evidence>
<organism evidence="13 14">
    <name type="scientific">Thermatribacter velox</name>
    <dbReference type="NCBI Taxonomy" id="3039681"/>
    <lineage>
        <taxon>Bacteria</taxon>
        <taxon>Pseudomonadati</taxon>
        <taxon>Atribacterota</taxon>
        <taxon>Atribacteria</taxon>
        <taxon>Atribacterales</taxon>
        <taxon>Thermatribacteraceae</taxon>
        <taxon>Thermatribacter</taxon>
    </lineage>
</organism>
<evidence type="ECO:0000256" key="1">
    <source>
        <dbReference type="ARBA" id="ARBA00001941"/>
    </source>
</evidence>
<dbReference type="EC" id="3.5.1.18" evidence="5"/>
<dbReference type="SUPFAM" id="SSF55031">
    <property type="entry name" value="Bacterial exopeptidase dimerisation domain"/>
    <property type="match status" value="1"/>
</dbReference>